<proteinExistence type="predicted"/>
<organism evidence="1">
    <name type="scientific">Arundo donax</name>
    <name type="common">Giant reed</name>
    <name type="synonym">Donax arundinaceus</name>
    <dbReference type="NCBI Taxonomy" id="35708"/>
    <lineage>
        <taxon>Eukaryota</taxon>
        <taxon>Viridiplantae</taxon>
        <taxon>Streptophyta</taxon>
        <taxon>Embryophyta</taxon>
        <taxon>Tracheophyta</taxon>
        <taxon>Spermatophyta</taxon>
        <taxon>Magnoliopsida</taxon>
        <taxon>Liliopsida</taxon>
        <taxon>Poales</taxon>
        <taxon>Poaceae</taxon>
        <taxon>PACMAD clade</taxon>
        <taxon>Arundinoideae</taxon>
        <taxon>Arundineae</taxon>
        <taxon>Arundo</taxon>
    </lineage>
</organism>
<dbReference type="AlphaFoldDB" id="A0A0A9GBS7"/>
<dbReference type="EMBL" id="GBRH01175366">
    <property type="protein sequence ID" value="JAE22530.1"/>
    <property type="molecule type" value="Transcribed_RNA"/>
</dbReference>
<reference evidence="1" key="2">
    <citation type="journal article" date="2015" name="Data Brief">
        <title>Shoot transcriptome of the giant reed, Arundo donax.</title>
        <authorList>
            <person name="Barrero R.A."/>
            <person name="Guerrero F.D."/>
            <person name="Moolhuijzen P."/>
            <person name="Goolsby J.A."/>
            <person name="Tidwell J."/>
            <person name="Bellgard S.E."/>
            <person name="Bellgard M.I."/>
        </authorList>
    </citation>
    <scope>NUCLEOTIDE SEQUENCE</scope>
    <source>
        <tissue evidence="1">Shoot tissue taken approximately 20 cm above the soil surface</tissue>
    </source>
</reference>
<accession>A0A0A9GBS7</accession>
<evidence type="ECO:0000313" key="1">
    <source>
        <dbReference type="EMBL" id="JAE22530.1"/>
    </source>
</evidence>
<name>A0A0A9GBS7_ARUDO</name>
<protein>
    <submittedName>
        <fullName evidence="1">Uncharacterized protein</fullName>
    </submittedName>
</protein>
<sequence>MPASSLQCFKLPPGSIALPEGGNHCLCKHLELPLLYQLVLHHCQYAESTHCPAGLHPVLHSTCVAEVGLHPWPTPHPAFHMTMEG</sequence>
<reference evidence="1" key="1">
    <citation type="submission" date="2014-09" db="EMBL/GenBank/DDBJ databases">
        <authorList>
            <person name="Magalhaes I.L.F."/>
            <person name="Oliveira U."/>
            <person name="Santos F.R."/>
            <person name="Vidigal T.H.D.A."/>
            <person name="Brescovit A.D."/>
            <person name="Santos A.J."/>
        </authorList>
    </citation>
    <scope>NUCLEOTIDE SEQUENCE</scope>
    <source>
        <tissue evidence="1">Shoot tissue taken approximately 20 cm above the soil surface</tissue>
    </source>
</reference>